<dbReference type="Proteomes" id="UP000625551">
    <property type="component" value="Unassembled WGS sequence"/>
</dbReference>
<name>A0ABR7XF27_9BACT</name>
<dbReference type="RefSeq" id="WP_191183042.1">
    <property type="nucleotide sequence ID" value="NZ_JACXAJ010000002.1"/>
</dbReference>
<proteinExistence type="predicted"/>
<protein>
    <submittedName>
        <fullName evidence="2">DUF3221 domain-containing protein</fullName>
    </submittedName>
</protein>
<feature type="chain" id="PRO_5046225936" evidence="1">
    <location>
        <begin position="21"/>
        <end position="123"/>
    </location>
</feature>
<gene>
    <name evidence="2" type="ORF">H9Q13_06985</name>
</gene>
<dbReference type="PROSITE" id="PS51257">
    <property type="entry name" value="PROKAR_LIPOPROTEIN"/>
    <property type="match status" value="1"/>
</dbReference>
<accession>A0ABR7XF27</accession>
<feature type="signal peptide" evidence="1">
    <location>
        <begin position="1"/>
        <end position="20"/>
    </location>
</feature>
<keyword evidence="3" id="KW-1185">Reference proteome</keyword>
<evidence type="ECO:0000256" key="1">
    <source>
        <dbReference type="SAM" id="SignalP"/>
    </source>
</evidence>
<evidence type="ECO:0000313" key="2">
    <source>
        <dbReference type="EMBL" id="MBD1396904.1"/>
    </source>
</evidence>
<reference evidence="2 3" key="1">
    <citation type="submission" date="2020-09" db="EMBL/GenBank/DDBJ databases">
        <title>Genome sequencing and assembly of Pontibacter sp.</title>
        <authorList>
            <person name="Chhetri G."/>
        </authorList>
    </citation>
    <scope>NUCLEOTIDE SEQUENCE [LARGE SCALE GENOMIC DNA]</scope>
    <source>
        <strain evidence="2 3">JH31</strain>
    </source>
</reference>
<keyword evidence="1" id="KW-0732">Signal</keyword>
<sequence>MKRYFSLLPILALLLSACQAQDTHQIPNTLPDVHGYITSLKKTNSKKKAGVAEVLVESIEGVETNHARASLRIDGSTYIESLDGSIIPLDQLREGQMVEAWFDTPVMETFPVQAHASAIRVSN</sequence>
<organism evidence="2 3">
    <name type="scientific">Pontibacter aquaedesilientis</name>
    <dbReference type="NCBI Taxonomy" id="2766980"/>
    <lineage>
        <taxon>Bacteria</taxon>
        <taxon>Pseudomonadati</taxon>
        <taxon>Bacteroidota</taxon>
        <taxon>Cytophagia</taxon>
        <taxon>Cytophagales</taxon>
        <taxon>Hymenobacteraceae</taxon>
        <taxon>Pontibacter</taxon>
    </lineage>
</organism>
<comment type="caution">
    <text evidence="2">The sequence shown here is derived from an EMBL/GenBank/DDBJ whole genome shotgun (WGS) entry which is preliminary data.</text>
</comment>
<dbReference type="EMBL" id="JACXAJ010000002">
    <property type="protein sequence ID" value="MBD1396904.1"/>
    <property type="molecule type" value="Genomic_DNA"/>
</dbReference>
<evidence type="ECO:0000313" key="3">
    <source>
        <dbReference type="Proteomes" id="UP000625551"/>
    </source>
</evidence>